<name>A0A5C3LCT8_COPMA</name>
<evidence type="ECO:0000313" key="2">
    <source>
        <dbReference type="EMBL" id="TFK30253.1"/>
    </source>
</evidence>
<proteinExistence type="predicted"/>
<dbReference type="PANTHER" id="PTHR28058">
    <property type="entry name" value="37S RIBOSOMAL PROTEIN MRP51, MITOCHONDRIAL"/>
    <property type="match status" value="1"/>
</dbReference>
<gene>
    <name evidence="2" type="ORF">FA15DRAFT_663641</name>
</gene>
<dbReference type="STRING" id="230819.A0A5C3LCT8"/>
<feature type="region of interest" description="Disordered" evidence="1">
    <location>
        <begin position="455"/>
        <end position="475"/>
    </location>
</feature>
<protein>
    <submittedName>
        <fullName evidence="2">Uncharacterized protein</fullName>
    </submittedName>
</protein>
<accession>A0A5C3LCT8</accession>
<reference evidence="2 3" key="1">
    <citation type="journal article" date="2019" name="Nat. Ecol. Evol.">
        <title>Megaphylogeny resolves global patterns of mushroom evolution.</title>
        <authorList>
            <person name="Varga T."/>
            <person name="Krizsan K."/>
            <person name="Foldi C."/>
            <person name="Dima B."/>
            <person name="Sanchez-Garcia M."/>
            <person name="Sanchez-Ramirez S."/>
            <person name="Szollosi G.J."/>
            <person name="Szarkandi J.G."/>
            <person name="Papp V."/>
            <person name="Albert L."/>
            <person name="Andreopoulos W."/>
            <person name="Angelini C."/>
            <person name="Antonin V."/>
            <person name="Barry K.W."/>
            <person name="Bougher N.L."/>
            <person name="Buchanan P."/>
            <person name="Buyck B."/>
            <person name="Bense V."/>
            <person name="Catcheside P."/>
            <person name="Chovatia M."/>
            <person name="Cooper J."/>
            <person name="Damon W."/>
            <person name="Desjardin D."/>
            <person name="Finy P."/>
            <person name="Geml J."/>
            <person name="Haridas S."/>
            <person name="Hughes K."/>
            <person name="Justo A."/>
            <person name="Karasinski D."/>
            <person name="Kautmanova I."/>
            <person name="Kiss B."/>
            <person name="Kocsube S."/>
            <person name="Kotiranta H."/>
            <person name="LaButti K.M."/>
            <person name="Lechner B.E."/>
            <person name="Liimatainen K."/>
            <person name="Lipzen A."/>
            <person name="Lukacs Z."/>
            <person name="Mihaltcheva S."/>
            <person name="Morgado L.N."/>
            <person name="Niskanen T."/>
            <person name="Noordeloos M.E."/>
            <person name="Ohm R.A."/>
            <person name="Ortiz-Santana B."/>
            <person name="Ovrebo C."/>
            <person name="Racz N."/>
            <person name="Riley R."/>
            <person name="Savchenko A."/>
            <person name="Shiryaev A."/>
            <person name="Soop K."/>
            <person name="Spirin V."/>
            <person name="Szebenyi C."/>
            <person name="Tomsovsky M."/>
            <person name="Tulloss R.E."/>
            <person name="Uehling J."/>
            <person name="Grigoriev I.V."/>
            <person name="Vagvolgyi C."/>
            <person name="Papp T."/>
            <person name="Martin F.M."/>
            <person name="Miettinen O."/>
            <person name="Hibbett D.S."/>
            <person name="Nagy L.G."/>
        </authorList>
    </citation>
    <scope>NUCLEOTIDE SEQUENCE [LARGE SCALE GENOMIC DNA]</scope>
    <source>
        <strain evidence="2 3">CBS 121175</strain>
    </source>
</reference>
<keyword evidence="3" id="KW-1185">Reference proteome</keyword>
<dbReference type="EMBL" id="ML210147">
    <property type="protein sequence ID" value="TFK30253.1"/>
    <property type="molecule type" value="Genomic_DNA"/>
</dbReference>
<evidence type="ECO:0000313" key="3">
    <source>
        <dbReference type="Proteomes" id="UP000307440"/>
    </source>
</evidence>
<organism evidence="2 3">
    <name type="scientific">Coprinopsis marcescibilis</name>
    <name type="common">Agaric fungus</name>
    <name type="synonym">Psathyrella marcescibilis</name>
    <dbReference type="NCBI Taxonomy" id="230819"/>
    <lineage>
        <taxon>Eukaryota</taxon>
        <taxon>Fungi</taxon>
        <taxon>Dikarya</taxon>
        <taxon>Basidiomycota</taxon>
        <taxon>Agaricomycotina</taxon>
        <taxon>Agaricomycetes</taxon>
        <taxon>Agaricomycetidae</taxon>
        <taxon>Agaricales</taxon>
        <taxon>Agaricineae</taxon>
        <taxon>Psathyrellaceae</taxon>
        <taxon>Coprinopsis</taxon>
    </lineage>
</organism>
<sequence>MAATAVQKRVLVDTVIQPASPFAELLRRSRFAAYDPKINRTYSAPPAYAQRGNWGLKRPINHRRKNSYITLRAYEEHAQYIHWTNAERAVRFVKQTEELNITPKVSQTSNWAKNLGPGGTFLWVTDSEFAPAPDSVYKHDVVQSTSETASSEDMVLGKGGPGAYGETRSHLQTRLIKNHNTKVWDYRQPIPAAMNARQFERYLEELRRLRPAFYKELRAGIATAETEETSNASMLAGDMTNMEIGVVNSVSEDHHQFLNHYFEKTWATRDEQTAAPDPVTGEAQPKDFVTKKIKPQPHRFGGLTYSHPSILETYYTTSPKPAHVLTDSHSDFSAPKTGQFTGSRVDGTKISFAGLLASSDSRLPSAKPLFTPGSGPQADAVNRSVVTVRASELELIEPPRVVGLNPQGPERAQVLEHVFECPPHQERRTFDNTHVPGSFEYASANPQVTVSTYGTSPGSFKRSANAQARPGSTRSVMSRLGSLVASTRK</sequence>
<dbReference type="OrthoDB" id="2735536at2759"/>
<evidence type="ECO:0000256" key="1">
    <source>
        <dbReference type="SAM" id="MobiDB-lite"/>
    </source>
</evidence>
<dbReference type="Proteomes" id="UP000307440">
    <property type="component" value="Unassembled WGS sequence"/>
</dbReference>
<dbReference type="InterPro" id="IPR016712">
    <property type="entry name" value="Rbsml_bS1m-like"/>
</dbReference>
<dbReference type="Pfam" id="PF11709">
    <property type="entry name" value="Mit_ribos_Mrp51"/>
    <property type="match status" value="1"/>
</dbReference>
<dbReference type="PANTHER" id="PTHR28058:SF1">
    <property type="entry name" value="SMALL RIBOSOMAL SUBUNIT PROTEIN BS1M"/>
    <property type="match status" value="1"/>
</dbReference>
<dbReference type="AlphaFoldDB" id="A0A5C3LCT8"/>